<accession>A0ABM3G259</accession>
<feature type="region of interest" description="Disordered" evidence="6">
    <location>
        <begin position="971"/>
        <end position="1019"/>
    </location>
</feature>
<feature type="compositionally biased region" description="Low complexity" evidence="6">
    <location>
        <begin position="180"/>
        <end position="206"/>
    </location>
</feature>
<dbReference type="InterPro" id="IPR049485">
    <property type="entry name" value="eIF4G1-like_eIF4E-bd"/>
</dbReference>
<feature type="compositionally biased region" description="Basic residues" evidence="6">
    <location>
        <begin position="805"/>
        <end position="814"/>
    </location>
</feature>
<dbReference type="RefSeq" id="XP_046594360.1">
    <property type="nucleotide sequence ID" value="XM_046738404.1"/>
</dbReference>
<evidence type="ECO:0000256" key="1">
    <source>
        <dbReference type="ARBA" id="ARBA00005775"/>
    </source>
</evidence>
<feature type="compositionally biased region" description="Basic and acidic residues" evidence="6">
    <location>
        <begin position="865"/>
        <end position="891"/>
    </location>
</feature>
<dbReference type="Gene3D" id="1.25.40.180">
    <property type="match status" value="3"/>
</dbReference>
<evidence type="ECO:0000259" key="7">
    <source>
        <dbReference type="PROSITE" id="PS51363"/>
    </source>
</evidence>
<evidence type="ECO:0000256" key="6">
    <source>
        <dbReference type="SAM" id="MobiDB-lite"/>
    </source>
</evidence>
<feature type="domain" description="W2" evidence="7">
    <location>
        <begin position="1812"/>
        <end position="1983"/>
    </location>
</feature>
<dbReference type="InterPro" id="IPR016024">
    <property type="entry name" value="ARM-type_fold"/>
</dbReference>
<feature type="region of interest" description="Disordered" evidence="6">
    <location>
        <begin position="1098"/>
        <end position="1127"/>
    </location>
</feature>
<dbReference type="SMART" id="SM00515">
    <property type="entry name" value="eIF5C"/>
    <property type="match status" value="1"/>
</dbReference>
<feature type="compositionally biased region" description="Polar residues" evidence="6">
    <location>
        <begin position="536"/>
        <end position="583"/>
    </location>
</feature>
<feature type="compositionally biased region" description="Basic and acidic residues" evidence="6">
    <location>
        <begin position="844"/>
        <end position="856"/>
    </location>
</feature>
<gene>
    <name evidence="10" type="primary">LOC107228247</name>
</gene>
<dbReference type="SMART" id="SM00543">
    <property type="entry name" value="MIF4G"/>
    <property type="match status" value="1"/>
</dbReference>
<feature type="compositionally biased region" description="Basic and acidic residues" evidence="6">
    <location>
        <begin position="1573"/>
        <end position="1583"/>
    </location>
</feature>
<feature type="region of interest" description="Disordered" evidence="6">
    <location>
        <begin position="382"/>
        <end position="420"/>
    </location>
</feature>
<dbReference type="InterPro" id="IPR003307">
    <property type="entry name" value="W2_domain"/>
</dbReference>
<dbReference type="Pfam" id="PF02854">
    <property type="entry name" value="MIF4G"/>
    <property type="match status" value="1"/>
</dbReference>
<dbReference type="InterPro" id="IPR003891">
    <property type="entry name" value="Initiation_fac_eIF4g_MI"/>
</dbReference>
<keyword evidence="4" id="KW-0810">Translation regulation</keyword>
<feature type="region of interest" description="Disordered" evidence="6">
    <location>
        <begin position="35"/>
        <end position="73"/>
    </location>
</feature>
<evidence type="ECO:0000256" key="5">
    <source>
        <dbReference type="ARBA" id="ARBA00022917"/>
    </source>
</evidence>
<sequence length="1985" mass="218904">MVSRYGVTKEGAVGVTVGVGTMHCLLPHCGGPHHMSPHGHNPSHNHIHHHNHHNHHNHHPPASPSPHGHLSQMNHAQHQLTININHNHQLQSQQTQHQQQQQPQYRIITASARSDVNFHVPGQNYGGQPGGQVGGGGGSVGVPGGRGPPPIAGIQSIGQSAPGIPQGNQTGVQQPPPQSQTPGVQSQQSQGPPQTTTPPGHTQSPQEMGKQPHLQAQSLSLQPNMYPTSQPRPASQVYYPSAMRPQTARGNHRGGQGGGGAQVVSIPSVGGGGGQQTAMFPHPASLPMAPGTLYMSSQVPLHPSHSGTHQPPVYPMNTQMQPIQVVFPGPPQRPQGHQSQQFFPTYQPTIIQSNLYGFSSATPHHTYYYQQQGPQVNLSRPTAGSISGGAPHVGSPLPGGQGASIVQQGSIQQPSQQPQQMPAMALPLVQTDVYQGDNGGIQNPGISAANRKKPRRTKAITDIVDPKTGKNISEQIYDDDVATQSGDSSNRTTPQPQTCGMELIADFAARVAKAANDESDSSSPAPSSASETATSQNTSPTLTNLIQPNPEIDNNSRCNTGPPNPTQSIPNVPNPSSQSLVSSNTTVQVDLCPVKPKEHKPLQLPVREFQPRHEIKILPDEPKTIPVVINQEIISSQLPIPVPIPEPEQPVAFVPPLSIPEVSNISVTVQSSSVTTNEAVNNIGTAPNSNCVSSKEEFPTLDPKISTNSLSRRKSHNQGQSQTVAHPIPEASPVPKEQKDRKSSERNLNSRGTTPPPLQNQSDHHHTKPNGDTISEKLEKHDPEPISKTDQQQQQTRFVDGKATQKQKHKRSHLKNRDVINRKGAEKEGTEMDAFMPTAPSAKPEAKQPEVVKQEIQESLLPNDSGKESTKDIKEEENIESKKGAETKLALKIEQATPEASKDNTPVQTPTAEKLPSIVNNNKESLKETTPTIEDTDRIEEVGKMPVKTTANDVVDHAAVVDDSEIESAIVAQKNEENAKVSALRHPSEEQQDSIPIIEKEDDKNEETDPNENTPKGPALLKYNYKDDQWSPLNKSGKKVYDRDFLIKLQNDPNSKIKPLNLPDLEVVLKDNSRNRGAMDLRQLKDASIGGRHDSFLFPFGKQSQSMRGPVPPKRGSQQGKPKNAKPVIHVSLSLREDVKLRETENAWKPGRLKDSGVSDNVEEDAKTEALYKRVRGVLNKLTPQKFNTLVNQVRALQIDSQEKLQGVINLVFEKAVDEPSFSVAYALMCKELALMQVSSSDSKAGKEESNVNFRKLIITRCQTEFEKNTVDETVKAVKLKEIDECTDPEKKKELQAALDEEERRIRVKSVGNIRFIGELFKQGMLTTNIMHRCIRHLLAQIDEENLECLCKLLSTIGKDLESKSQNLSDYFKQMLDIVNRKSAGKVSSRVRFMLQDVIELRMNKWVPRRDDSNPKTMAEIQKEAETERLDTHLNNTPMNTPRKDDRNSDRKRNRGGGPAEEGGWSQPVRSRQQYSVESAKLKNKPPPMDDLQLGNKNMFQWSRNVSAGAPKTVTPNKFAMLENMPSEQDKRSGIPLSGSRSTGPRDYGRPDYKSYDGRNSRNGSQQLSSRSSSRDSSLHDGSRSQSMSMPPPQSIKSIPPQAPTSTPSKPVPSMSEEQLVKKSANILEEYLSDTNINNAAIEVKETFDNSTFANFVREVLNGVVEKSATARKQVSQLMTHLISKNILPLSLYIAGLGEVLDTAEDLVIDIPKIWIYLAELIWYPLAEGVLPFSELKNTMAVLKSKGLAGKLMGELMITLVQEKSPKWIKDKWDQSGLEWSDFLQESESVNDFVKKYKLEFMLGDSNVSFGSLSAQLSMEQIHERLRALMANEKENSFDNICSWISANVGERAIEPQFIKILMSSILEVSIEPYNNNTWKFRPDKFQNLQNLIPRYIDVNVEVLELQCLIAIQEYIHKLEHPSGVLLQIIEKLWEDSIISYDAFLAWESNKDPTTLAGKSVAIMALTSFFTSLKEADDESSGDEA</sequence>
<dbReference type="PANTHER" id="PTHR23253">
    <property type="entry name" value="EUKARYOTIC TRANSLATION INITIATION FACTOR 4 GAMMA"/>
    <property type="match status" value="1"/>
</dbReference>
<evidence type="ECO:0000259" key="8">
    <source>
        <dbReference type="PROSITE" id="PS51366"/>
    </source>
</evidence>
<dbReference type="CDD" id="cd11559">
    <property type="entry name" value="W2_eIF4G1_like"/>
    <property type="match status" value="1"/>
</dbReference>
<dbReference type="Pfam" id="PF02020">
    <property type="entry name" value="W2"/>
    <property type="match status" value="1"/>
</dbReference>
<feature type="region of interest" description="Disordered" evidence="6">
    <location>
        <begin position="436"/>
        <end position="498"/>
    </location>
</feature>
<feature type="region of interest" description="Disordered" evidence="6">
    <location>
        <begin position="513"/>
        <end position="583"/>
    </location>
</feature>
<feature type="region of interest" description="Disordered" evidence="6">
    <location>
        <begin position="1425"/>
        <end position="1495"/>
    </location>
</feature>
<keyword evidence="5" id="KW-0648">Protein biosynthesis</keyword>
<feature type="region of interest" description="Disordered" evidence="6">
    <location>
        <begin position="245"/>
        <end position="279"/>
    </location>
</feature>
<evidence type="ECO:0000256" key="3">
    <source>
        <dbReference type="ARBA" id="ARBA00022553"/>
    </source>
</evidence>
<dbReference type="SMART" id="SM00544">
    <property type="entry name" value="MA3"/>
    <property type="match status" value="1"/>
</dbReference>
<evidence type="ECO:0000313" key="10">
    <source>
        <dbReference type="RefSeq" id="XP_046594360.1"/>
    </source>
</evidence>
<keyword evidence="9" id="KW-1185">Reference proteome</keyword>
<evidence type="ECO:0000313" key="9">
    <source>
        <dbReference type="Proteomes" id="UP000829291"/>
    </source>
</evidence>
<dbReference type="InterPro" id="IPR003890">
    <property type="entry name" value="MIF4G-like_typ-3"/>
</dbReference>
<feature type="compositionally biased region" description="Low complexity" evidence="6">
    <location>
        <begin position="521"/>
        <end position="535"/>
    </location>
</feature>
<feature type="compositionally biased region" description="Basic and acidic residues" evidence="6">
    <location>
        <begin position="1442"/>
        <end position="1451"/>
    </location>
</feature>
<keyword evidence="3" id="KW-0597">Phosphoprotein</keyword>
<feature type="compositionally biased region" description="Basic residues" evidence="6">
    <location>
        <begin position="35"/>
        <end position="59"/>
    </location>
</feature>
<feature type="compositionally biased region" description="Basic and acidic residues" evidence="6">
    <location>
        <begin position="1547"/>
        <end position="1560"/>
    </location>
</feature>
<dbReference type="Proteomes" id="UP000829291">
    <property type="component" value="Chromosome 4"/>
</dbReference>
<dbReference type="PROSITE" id="PS51363">
    <property type="entry name" value="W2"/>
    <property type="match status" value="1"/>
</dbReference>
<feature type="compositionally biased region" description="Polar residues" evidence="6">
    <location>
        <begin position="788"/>
        <end position="797"/>
    </location>
</feature>
<proteinExistence type="inferred from homology"/>
<feature type="compositionally biased region" description="Polar residues" evidence="6">
    <location>
        <begin position="680"/>
        <end position="693"/>
    </location>
</feature>
<keyword evidence="2 10" id="KW-0396">Initiation factor</keyword>
<feature type="compositionally biased region" description="Low complexity" evidence="6">
    <location>
        <begin position="1584"/>
        <end position="1600"/>
    </location>
</feature>
<protein>
    <submittedName>
        <fullName evidence="10">Eukaryotic translation initiation factor 4 gamma 1 isoform X3</fullName>
    </submittedName>
</protein>
<evidence type="ECO:0000256" key="2">
    <source>
        <dbReference type="ARBA" id="ARBA00022540"/>
    </source>
</evidence>
<name>A0ABM3G259_NEOLC</name>
<comment type="similarity">
    <text evidence="1">Belongs to the eukaryotic initiation factor 4G family.</text>
</comment>
<dbReference type="PROSITE" id="PS51366">
    <property type="entry name" value="MI"/>
    <property type="match status" value="1"/>
</dbReference>
<dbReference type="GO" id="GO:0003743">
    <property type="term" value="F:translation initiation factor activity"/>
    <property type="evidence" value="ECO:0007669"/>
    <property type="project" value="UniProtKB-KW"/>
</dbReference>
<feature type="compositionally biased region" description="Gly residues" evidence="6">
    <location>
        <begin position="124"/>
        <end position="145"/>
    </location>
</feature>
<feature type="domain" description="MI" evidence="8">
    <location>
        <begin position="1619"/>
        <end position="1741"/>
    </location>
</feature>
<dbReference type="SUPFAM" id="SSF48371">
    <property type="entry name" value="ARM repeat"/>
    <property type="match status" value="3"/>
</dbReference>
<dbReference type="GeneID" id="107228247"/>
<reference evidence="10" key="1">
    <citation type="submission" date="2025-08" db="UniProtKB">
        <authorList>
            <consortium name="RefSeq"/>
        </authorList>
    </citation>
    <scope>IDENTIFICATION</scope>
    <source>
        <tissue evidence="10">Thorax and Abdomen</tissue>
    </source>
</reference>
<feature type="compositionally biased region" description="Low complexity" evidence="6">
    <location>
        <begin position="1561"/>
        <end position="1572"/>
    </location>
</feature>
<dbReference type="Pfam" id="PF02847">
    <property type="entry name" value="MA3"/>
    <property type="match status" value="1"/>
</dbReference>
<feature type="compositionally biased region" description="Polar residues" evidence="6">
    <location>
        <begin position="1468"/>
        <end position="1477"/>
    </location>
</feature>
<feature type="compositionally biased region" description="Basic and acidic residues" evidence="6">
    <location>
        <begin position="774"/>
        <end position="787"/>
    </location>
</feature>
<feature type="compositionally biased region" description="Polar residues" evidence="6">
    <location>
        <begin position="918"/>
        <end position="933"/>
    </location>
</feature>
<dbReference type="PANTHER" id="PTHR23253:SF78">
    <property type="entry name" value="EUKARYOTIC TRANSLATION INITIATION FACTOR 4G1, ISOFORM B-RELATED"/>
    <property type="match status" value="1"/>
</dbReference>
<feature type="compositionally biased region" description="Basic and acidic residues" evidence="6">
    <location>
        <begin position="815"/>
        <end position="830"/>
    </location>
</feature>
<feature type="region of interest" description="Disordered" evidence="6">
    <location>
        <begin position="680"/>
        <end position="945"/>
    </location>
</feature>
<feature type="region of interest" description="Disordered" evidence="6">
    <location>
        <begin position="117"/>
        <end position="212"/>
    </location>
</feature>
<feature type="region of interest" description="Disordered" evidence="6">
    <location>
        <begin position="1525"/>
        <end position="1618"/>
    </location>
</feature>
<evidence type="ECO:0000256" key="4">
    <source>
        <dbReference type="ARBA" id="ARBA00022845"/>
    </source>
</evidence>
<feature type="compositionally biased region" description="Low complexity" evidence="6">
    <location>
        <begin position="407"/>
        <end position="420"/>
    </location>
</feature>
<dbReference type="Pfam" id="PF21140">
    <property type="entry name" value="eIF4G1-like_eIF4E-bd"/>
    <property type="match status" value="1"/>
</dbReference>
<feature type="compositionally biased region" description="Polar residues" evidence="6">
    <location>
        <begin position="482"/>
        <end position="498"/>
    </location>
</feature>
<feature type="compositionally biased region" description="Basic and acidic residues" evidence="6">
    <location>
        <begin position="736"/>
        <end position="745"/>
    </location>
</feature>
<organism evidence="9 10">
    <name type="scientific">Neodiprion lecontei</name>
    <name type="common">Redheaded pine sawfly</name>
    <dbReference type="NCBI Taxonomy" id="441921"/>
    <lineage>
        <taxon>Eukaryota</taxon>
        <taxon>Metazoa</taxon>
        <taxon>Ecdysozoa</taxon>
        <taxon>Arthropoda</taxon>
        <taxon>Hexapoda</taxon>
        <taxon>Insecta</taxon>
        <taxon>Pterygota</taxon>
        <taxon>Neoptera</taxon>
        <taxon>Endopterygota</taxon>
        <taxon>Hymenoptera</taxon>
        <taxon>Tenthredinoidea</taxon>
        <taxon>Diprionidae</taxon>
        <taxon>Diprioninae</taxon>
        <taxon>Neodiprion</taxon>
    </lineage>
</organism>